<reference evidence="2" key="1">
    <citation type="submission" date="2023-07" db="EMBL/GenBank/DDBJ databases">
        <title>30 novel species of actinomycetes from the DSMZ collection.</title>
        <authorList>
            <person name="Nouioui I."/>
        </authorList>
    </citation>
    <scope>NUCLEOTIDE SEQUENCE [LARGE SCALE GENOMIC DNA]</scope>
    <source>
        <strain evidence="2">DSM 41979</strain>
    </source>
</reference>
<gene>
    <name evidence="1" type="ORF">RM698_12820</name>
</gene>
<proteinExistence type="predicted"/>
<organism evidence="1 2">
    <name type="scientific">Streptomyces evansiae</name>
    <dbReference type="NCBI Taxonomy" id="3075535"/>
    <lineage>
        <taxon>Bacteria</taxon>
        <taxon>Bacillati</taxon>
        <taxon>Actinomycetota</taxon>
        <taxon>Actinomycetes</taxon>
        <taxon>Kitasatosporales</taxon>
        <taxon>Streptomycetaceae</taxon>
        <taxon>Streptomyces</taxon>
    </lineage>
</organism>
<accession>A0ABU2QZQ4</accession>
<dbReference type="RefSeq" id="WP_010264150.1">
    <property type="nucleotide sequence ID" value="NZ_JAVRET010000024.1"/>
</dbReference>
<sequence>MQGTDAPLGPSGYQPRRREAAIRALLLVAAELLAGNTERDFAEPDREALLHDLTGSRGPLYSALADRTPALTEPITAGEYRLRLLALASLGRDTGTLAACRADYEAARPAREAYAEQTRGAK</sequence>
<evidence type="ECO:0000313" key="1">
    <source>
        <dbReference type="EMBL" id="MDT0409931.1"/>
    </source>
</evidence>
<protein>
    <submittedName>
        <fullName evidence="1">Uncharacterized protein</fullName>
    </submittedName>
</protein>
<dbReference type="Proteomes" id="UP001183610">
    <property type="component" value="Unassembled WGS sequence"/>
</dbReference>
<evidence type="ECO:0000313" key="2">
    <source>
        <dbReference type="Proteomes" id="UP001183610"/>
    </source>
</evidence>
<dbReference type="EMBL" id="JAVRET010000024">
    <property type="protein sequence ID" value="MDT0409931.1"/>
    <property type="molecule type" value="Genomic_DNA"/>
</dbReference>
<comment type="caution">
    <text evidence="1">The sequence shown here is derived from an EMBL/GenBank/DDBJ whole genome shotgun (WGS) entry which is preliminary data.</text>
</comment>
<keyword evidence="2" id="KW-1185">Reference proteome</keyword>
<name>A0ABU2QZQ4_9ACTN</name>